<keyword evidence="9" id="KW-0132">Cell division</keyword>
<feature type="compositionally biased region" description="Polar residues" evidence="7">
    <location>
        <begin position="155"/>
        <end position="174"/>
    </location>
</feature>
<protein>
    <recommendedName>
        <fullName evidence="1">non-specific serine/threonine protein kinase</fullName>
        <ecNumber evidence="1">2.7.11.1</ecNumber>
    </recommendedName>
</protein>
<feature type="compositionally biased region" description="Basic and acidic residues" evidence="7">
    <location>
        <begin position="32"/>
        <end position="72"/>
    </location>
</feature>
<reference evidence="9" key="1">
    <citation type="journal article" date="2023" name="PhytoFront">
        <title>Draft Genome Resources of Seven Strains of Tilletia horrida, Causal Agent of Kernel Smut of Rice.</title>
        <authorList>
            <person name="Khanal S."/>
            <person name="Antony Babu S."/>
            <person name="Zhou X.G."/>
        </authorList>
    </citation>
    <scope>NUCLEOTIDE SEQUENCE</scope>
    <source>
        <strain evidence="9">TX6</strain>
    </source>
</reference>
<proteinExistence type="predicted"/>
<evidence type="ECO:0000256" key="7">
    <source>
        <dbReference type="SAM" id="MobiDB-lite"/>
    </source>
</evidence>
<evidence type="ECO:0000259" key="8">
    <source>
        <dbReference type="PROSITE" id="PS50011"/>
    </source>
</evidence>
<feature type="region of interest" description="Disordered" evidence="7">
    <location>
        <begin position="1"/>
        <end position="343"/>
    </location>
</feature>
<dbReference type="Pfam" id="PF00069">
    <property type="entry name" value="Pkinase"/>
    <property type="match status" value="2"/>
</dbReference>
<evidence type="ECO:0000313" key="9">
    <source>
        <dbReference type="EMBL" id="KAK0554532.1"/>
    </source>
</evidence>
<feature type="compositionally biased region" description="Acidic residues" evidence="7">
    <location>
        <begin position="89"/>
        <end position="99"/>
    </location>
</feature>
<dbReference type="EC" id="2.7.11.1" evidence="1"/>
<comment type="caution">
    <text evidence="9">The sequence shown here is derived from an EMBL/GenBank/DDBJ whole genome shotgun (WGS) entry which is preliminary data.</text>
</comment>
<gene>
    <name evidence="9" type="primary">CDC7</name>
    <name evidence="9" type="ORF">OC846_002104</name>
</gene>
<evidence type="ECO:0000256" key="1">
    <source>
        <dbReference type="ARBA" id="ARBA00012513"/>
    </source>
</evidence>
<feature type="compositionally biased region" description="Low complexity" evidence="7">
    <location>
        <begin position="103"/>
        <end position="122"/>
    </location>
</feature>
<dbReference type="CDD" id="cd14019">
    <property type="entry name" value="STKc_Cdc7"/>
    <property type="match status" value="1"/>
</dbReference>
<feature type="domain" description="Protein kinase" evidence="8">
    <location>
        <begin position="367"/>
        <end position="859"/>
    </location>
</feature>
<feature type="compositionally biased region" description="Acidic residues" evidence="7">
    <location>
        <begin position="198"/>
        <end position="239"/>
    </location>
</feature>
<dbReference type="PANTHER" id="PTHR44167">
    <property type="entry name" value="OVARIAN-SPECIFIC SERINE/THREONINE-PROTEIN KINASE LOK-RELATED"/>
    <property type="match status" value="1"/>
</dbReference>
<evidence type="ECO:0000256" key="4">
    <source>
        <dbReference type="ARBA" id="ARBA00022741"/>
    </source>
</evidence>
<dbReference type="EMBL" id="JAPDMZ010000037">
    <property type="protein sequence ID" value="KAK0554532.1"/>
    <property type="molecule type" value="Genomic_DNA"/>
</dbReference>
<dbReference type="Gene3D" id="1.10.510.10">
    <property type="entry name" value="Transferase(Phosphotransferase) domain 1"/>
    <property type="match status" value="1"/>
</dbReference>
<dbReference type="PROSITE" id="PS00108">
    <property type="entry name" value="PROTEIN_KINASE_ST"/>
    <property type="match status" value="1"/>
</dbReference>
<keyword evidence="6" id="KW-0067">ATP-binding</keyword>
<dbReference type="Gene3D" id="3.30.200.20">
    <property type="entry name" value="Phosphorylase Kinase, domain 1"/>
    <property type="match status" value="1"/>
</dbReference>
<dbReference type="InterPro" id="IPR008271">
    <property type="entry name" value="Ser/Thr_kinase_AS"/>
</dbReference>
<dbReference type="AlphaFoldDB" id="A0AAN6JSH2"/>
<organism evidence="9 10">
    <name type="scientific">Tilletia horrida</name>
    <dbReference type="NCBI Taxonomy" id="155126"/>
    <lineage>
        <taxon>Eukaryota</taxon>
        <taxon>Fungi</taxon>
        <taxon>Dikarya</taxon>
        <taxon>Basidiomycota</taxon>
        <taxon>Ustilaginomycotina</taxon>
        <taxon>Exobasidiomycetes</taxon>
        <taxon>Tilletiales</taxon>
        <taxon>Tilletiaceae</taxon>
        <taxon>Tilletia</taxon>
    </lineage>
</organism>
<evidence type="ECO:0000256" key="6">
    <source>
        <dbReference type="ARBA" id="ARBA00022840"/>
    </source>
</evidence>
<feature type="region of interest" description="Disordered" evidence="7">
    <location>
        <begin position="599"/>
        <end position="634"/>
    </location>
</feature>
<keyword evidence="10" id="KW-1185">Reference proteome</keyword>
<dbReference type="SMART" id="SM00220">
    <property type="entry name" value="S_TKc"/>
    <property type="match status" value="1"/>
</dbReference>
<feature type="compositionally biased region" description="Polar residues" evidence="7">
    <location>
        <begin position="258"/>
        <end position="268"/>
    </location>
</feature>
<feature type="compositionally biased region" description="Low complexity" evidence="7">
    <location>
        <begin position="129"/>
        <end position="151"/>
    </location>
</feature>
<dbReference type="GO" id="GO:0044773">
    <property type="term" value="P:mitotic DNA damage checkpoint signaling"/>
    <property type="evidence" value="ECO:0007669"/>
    <property type="project" value="TreeGrafter"/>
</dbReference>
<evidence type="ECO:0000313" key="10">
    <source>
        <dbReference type="Proteomes" id="UP001176517"/>
    </source>
</evidence>
<sequence>MQQMAAQVMDPHYRLGSSSGSSSHPTSILPLDHLHHSSSLERRNGVVEDASLREGKRKATDDHDFLDGHADEGNEDQVEEDRRSYTSSDDAEGSEDEEWLAYQQSLASSQQTATTTEEQQATLPPPLATPSSPFSQPAHTSHTQSHTSTLDQQHRPSISSSPEAQTAGRSGHQSRTPEDDDDDGVFSEEILSSSEKSSEDESESELTEQETSDIEDEEDGEEEPEEDLENEDSDEEDDTPLALQIPRDSTEIAPDQALTMTPSISQTVREVEEGAPDSRQGLVAEHVPTLQFQRCTEDLENDSDLEIEGGPAADIAEYEDDAQEEEQSFEDSDEELEDQDLGPDGISSIAVEAHLLNAAIPTLKDRYKIVGKLGEGTFSTVYKARPLRRSPPERSSELVNPYAKALGGQWYNPAQRKQPDSSGPSYRRGFGEGNAYVALKRIYVSSSPQRIVNELNILVELRNRKNISHLIDIFREREQIIAVMEYTEHADFRDFYRILPIGDIRCYFRCLFAALADVHQANVIHRDVKPANFLYNPTTGHGVLCDFGLAERFNPSDWRGKCHHTCPDERNMHGRNVVNTTVSSTVLPEIKKIHRLTDTKDSMTAADTSSSTSTPRIGTSTCSHAPMAPPAEDLDDAQWPKQAERVGYPTVDNRHPVRANRAGTRGFRAPEVLLKCQDQTVAVDIWSAGVILLCFLTKRFPLFNADDDVIALLEMAVIVGRKDMSACAMIHNRTFKTDIPDVTEDGMSIKDFVRKMNPLPQQEMESELSDIDEAIRTRKEDKAFQPGMKRPLMETTAPKQDSAIDSDDEEITRLERRKAQIMSKIQAWDDAIALATRCLNVFHTKRWSAARILEKDPFFNKRATAGEDLTDDENEFYAVDEAADEPSSKKARRTLI</sequence>
<dbReference type="Proteomes" id="UP001176517">
    <property type="component" value="Unassembled WGS sequence"/>
</dbReference>
<dbReference type="GO" id="GO:0005634">
    <property type="term" value="C:nucleus"/>
    <property type="evidence" value="ECO:0007669"/>
    <property type="project" value="TreeGrafter"/>
</dbReference>
<dbReference type="PANTHER" id="PTHR44167:SF23">
    <property type="entry name" value="CDC7 KINASE, ISOFORM A-RELATED"/>
    <property type="match status" value="1"/>
</dbReference>
<name>A0AAN6JSH2_9BASI</name>
<feature type="compositionally biased region" description="Low complexity" evidence="7">
    <location>
        <begin position="602"/>
        <end position="614"/>
    </location>
</feature>
<dbReference type="InterPro" id="IPR000719">
    <property type="entry name" value="Prot_kinase_dom"/>
</dbReference>
<evidence type="ECO:0000256" key="3">
    <source>
        <dbReference type="ARBA" id="ARBA00022679"/>
    </source>
</evidence>
<keyword evidence="5" id="KW-0418">Kinase</keyword>
<feature type="region of interest" description="Disordered" evidence="7">
    <location>
        <begin position="876"/>
        <end position="896"/>
    </location>
</feature>
<feature type="compositionally biased region" description="Acidic residues" evidence="7">
    <location>
        <begin position="298"/>
        <end position="307"/>
    </location>
</feature>
<dbReference type="SUPFAM" id="SSF56112">
    <property type="entry name" value="Protein kinase-like (PK-like)"/>
    <property type="match status" value="1"/>
</dbReference>
<keyword evidence="3 9" id="KW-0808">Transferase</keyword>
<evidence type="ECO:0000256" key="5">
    <source>
        <dbReference type="ARBA" id="ARBA00022777"/>
    </source>
</evidence>
<evidence type="ECO:0000256" key="2">
    <source>
        <dbReference type="ARBA" id="ARBA00022527"/>
    </source>
</evidence>
<keyword evidence="9" id="KW-0131">Cell cycle</keyword>
<accession>A0AAN6JSH2</accession>
<dbReference type="GO" id="GO:0004674">
    <property type="term" value="F:protein serine/threonine kinase activity"/>
    <property type="evidence" value="ECO:0007669"/>
    <property type="project" value="UniProtKB-KW"/>
</dbReference>
<dbReference type="PROSITE" id="PS50011">
    <property type="entry name" value="PROTEIN_KINASE_DOM"/>
    <property type="match status" value="1"/>
</dbReference>
<keyword evidence="4" id="KW-0547">Nucleotide-binding</keyword>
<feature type="compositionally biased region" description="Acidic residues" evidence="7">
    <location>
        <begin position="316"/>
        <end position="341"/>
    </location>
</feature>
<dbReference type="GO" id="GO:0005524">
    <property type="term" value="F:ATP binding"/>
    <property type="evidence" value="ECO:0007669"/>
    <property type="project" value="UniProtKB-KW"/>
</dbReference>
<keyword evidence="2" id="KW-0723">Serine/threonine-protein kinase</keyword>
<dbReference type="GO" id="GO:0051301">
    <property type="term" value="P:cell division"/>
    <property type="evidence" value="ECO:0007669"/>
    <property type="project" value="UniProtKB-KW"/>
</dbReference>
<dbReference type="InterPro" id="IPR011009">
    <property type="entry name" value="Kinase-like_dom_sf"/>
</dbReference>